<feature type="region of interest" description="Disordered" evidence="1">
    <location>
        <begin position="17"/>
        <end position="65"/>
    </location>
</feature>
<accession>Q1SN15</accession>
<dbReference type="EMBL" id="AC139526">
    <property type="protein sequence ID" value="ABE80138.2"/>
    <property type="molecule type" value="Genomic_DNA"/>
</dbReference>
<protein>
    <submittedName>
        <fullName evidence="2">Uncharacterized protein</fullName>
    </submittedName>
</protein>
<sequence length="65" mass="7156">MRHNSIMVAESRFDKGYDRGNLSIGAERRNDGTSSVGPFAEEPTTSIQVRASAGRGSMMNRRTHT</sequence>
<reference evidence="2" key="1">
    <citation type="submission" date="2006-03" db="EMBL/GenBank/DDBJ databases">
        <authorList>
            <person name="Shaull S."/>
            <person name="Lin S."/>
            <person name="Dixon R."/>
            <person name="May G."/>
            <person name="Sumner L."/>
            <person name="Gonzales B."/>
            <person name="Cook D."/>
            <person name="Kim D."/>
            <person name="Roe B.A."/>
        </authorList>
    </citation>
    <scope>NUCLEOTIDE SEQUENCE</scope>
</reference>
<reference evidence="2" key="2">
    <citation type="submission" date="2007-04" db="EMBL/GenBank/DDBJ databases">
        <authorList>
            <consortium name="The International Medicago Genome Annotation Group"/>
        </authorList>
    </citation>
    <scope>NUCLEOTIDE SEQUENCE</scope>
</reference>
<proteinExistence type="predicted"/>
<evidence type="ECO:0000313" key="2">
    <source>
        <dbReference type="EMBL" id="ABE80138.2"/>
    </source>
</evidence>
<organism evidence="2">
    <name type="scientific">Medicago truncatula</name>
    <name type="common">Barrel medic</name>
    <name type="synonym">Medicago tribuloides</name>
    <dbReference type="NCBI Taxonomy" id="3880"/>
    <lineage>
        <taxon>Eukaryota</taxon>
        <taxon>Viridiplantae</taxon>
        <taxon>Streptophyta</taxon>
        <taxon>Embryophyta</taxon>
        <taxon>Tracheophyta</taxon>
        <taxon>Spermatophyta</taxon>
        <taxon>Magnoliopsida</taxon>
        <taxon>eudicotyledons</taxon>
        <taxon>Gunneridae</taxon>
        <taxon>Pentapetalae</taxon>
        <taxon>rosids</taxon>
        <taxon>fabids</taxon>
        <taxon>Fabales</taxon>
        <taxon>Fabaceae</taxon>
        <taxon>Papilionoideae</taxon>
        <taxon>50 kb inversion clade</taxon>
        <taxon>NPAAA clade</taxon>
        <taxon>Hologalegina</taxon>
        <taxon>IRL clade</taxon>
        <taxon>Trifolieae</taxon>
        <taxon>Medicago</taxon>
    </lineage>
</organism>
<dbReference type="AlphaFoldDB" id="Q1SN15"/>
<name>Q1SN15_MEDTR</name>
<evidence type="ECO:0000256" key="1">
    <source>
        <dbReference type="SAM" id="MobiDB-lite"/>
    </source>
</evidence>
<gene>
    <name evidence="2" type="ORF">MtrDRAFT_AC139526g49v2</name>
</gene>